<dbReference type="Gene3D" id="3.30.1150.10">
    <property type="match status" value="1"/>
</dbReference>
<evidence type="ECO:0000256" key="5">
    <source>
        <dbReference type="ARBA" id="ARBA00022519"/>
    </source>
</evidence>
<comment type="caution">
    <text evidence="11">The sequence shown here is derived from an EMBL/GenBank/DDBJ whole genome shotgun (WGS) entry which is preliminary data.</text>
</comment>
<evidence type="ECO:0000256" key="4">
    <source>
        <dbReference type="ARBA" id="ARBA00022475"/>
    </source>
</evidence>
<dbReference type="SUPFAM" id="SSF74653">
    <property type="entry name" value="TolA/TonB C-terminal domain"/>
    <property type="match status" value="1"/>
</dbReference>
<keyword evidence="7" id="KW-0653">Protein transport</keyword>
<keyword evidence="4" id="KW-1003">Cell membrane</keyword>
<organism evidence="11 12">
    <name type="scientific">Vogesella fluminis</name>
    <dbReference type="NCBI Taxonomy" id="1069161"/>
    <lineage>
        <taxon>Bacteria</taxon>
        <taxon>Pseudomonadati</taxon>
        <taxon>Pseudomonadota</taxon>
        <taxon>Betaproteobacteria</taxon>
        <taxon>Neisseriales</taxon>
        <taxon>Chromobacteriaceae</taxon>
        <taxon>Vogesella</taxon>
    </lineage>
</organism>
<accession>A0ABQ3H5X8</accession>
<comment type="subcellular location">
    <subcellularLocation>
        <location evidence="1">Cell inner membrane</location>
        <topology evidence="1">Single-pass membrane protein</topology>
        <orientation evidence="1">Periplasmic side</orientation>
    </subcellularLocation>
</comment>
<feature type="domain" description="TonB C-terminal" evidence="10">
    <location>
        <begin position="116"/>
        <end position="208"/>
    </location>
</feature>
<keyword evidence="8" id="KW-1133">Transmembrane helix</keyword>
<dbReference type="PROSITE" id="PS52015">
    <property type="entry name" value="TONB_CTD"/>
    <property type="match status" value="1"/>
</dbReference>
<evidence type="ECO:0000256" key="1">
    <source>
        <dbReference type="ARBA" id="ARBA00004383"/>
    </source>
</evidence>
<dbReference type="PANTHER" id="PTHR33446">
    <property type="entry name" value="PROTEIN TONB-RELATED"/>
    <property type="match status" value="1"/>
</dbReference>
<gene>
    <name evidence="11" type="ORF">GCM10011419_05310</name>
</gene>
<evidence type="ECO:0000256" key="7">
    <source>
        <dbReference type="ARBA" id="ARBA00022927"/>
    </source>
</evidence>
<dbReference type="Pfam" id="PF03544">
    <property type="entry name" value="TonB_C"/>
    <property type="match status" value="1"/>
</dbReference>
<evidence type="ECO:0000256" key="3">
    <source>
        <dbReference type="ARBA" id="ARBA00022448"/>
    </source>
</evidence>
<protein>
    <submittedName>
        <fullName evidence="11">Cell envelope biogenesis protein TonB</fullName>
    </submittedName>
</protein>
<keyword evidence="6" id="KW-0812">Transmembrane</keyword>
<dbReference type="NCBIfam" id="TIGR01352">
    <property type="entry name" value="tonB_Cterm"/>
    <property type="match status" value="1"/>
</dbReference>
<evidence type="ECO:0000313" key="12">
    <source>
        <dbReference type="Proteomes" id="UP000662678"/>
    </source>
</evidence>
<evidence type="ECO:0000256" key="9">
    <source>
        <dbReference type="ARBA" id="ARBA00023136"/>
    </source>
</evidence>
<evidence type="ECO:0000256" key="8">
    <source>
        <dbReference type="ARBA" id="ARBA00022989"/>
    </source>
</evidence>
<dbReference type="Proteomes" id="UP000662678">
    <property type="component" value="Unassembled WGS sequence"/>
</dbReference>
<evidence type="ECO:0000256" key="6">
    <source>
        <dbReference type="ARBA" id="ARBA00022692"/>
    </source>
</evidence>
<dbReference type="InterPro" id="IPR006260">
    <property type="entry name" value="TonB/TolA_C"/>
</dbReference>
<reference evidence="12" key="1">
    <citation type="journal article" date="2019" name="Int. J. Syst. Evol. Microbiol.">
        <title>The Global Catalogue of Microorganisms (GCM) 10K type strain sequencing project: providing services to taxonomists for standard genome sequencing and annotation.</title>
        <authorList>
            <consortium name="The Broad Institute Genomics Platform"/>
            <consortium name="The Broad Institute Genome Sequencing Center for Infectious Disease"/>
            <person name="Wu L."/>
            <person name="Ma J."/>
        </authorList>
    </citation>
    <scope>NUCLEOTIDE SEQUENCE [LARGE SCALE GENOMIC DNA]</scope>
    <source>
        <strain evidence="12">KCTC 23713</strain>
    </source>
</reference>
<keyword evidence="5" id="KW-0997">Cell inner membrane</keyword>
<comment type="similarity">
    <text evidence="2">Belongs to the TonB family.</text>
</comment>
<evidence type="ECO:0000259" key="10">
    <source>
        <dbReference type="PROSITE" id="PS52015"/>
    </source>
</evidence>
<sequence>MHGAMLASPYPETPHAGLAHAYPTAAVRVVLSAKPQNLPLAVPAMPATSSASPFRRHADAPRTVRRISPRAAATGTAAVPAASPADVSSGVAAVEQAGVAGLMAPAVSHPGSHAASAFQAPEVRQSRQPVYPELSRRLREQGRVWLRLGIGRDGTVQTVGLERSSGHPRLDQSAMTAVRSWFFSPAQQDGQAVPAEALVPVTFSITTH</sequence>
<dbReference type="InterPro" id="IPR051045">
    <property type="entry name" value="TonB-dependent_transducer"/>
</dbReference>
<evidence type="ECO:0000256" key="2">
    <source>
        <dbReference type="ARBA" id="ARBA00006555"/>
    </source>
</evidence>
<keyword evidence="3" id="KW-0813">Transport</keyword>
<keyword evidence="12" id="KW-1185">Reference proteome</keyword>
<evidence type="ECO:0000313" key="11">
    <source>
        <dbReference type="EMBL" id="GHD72277.1"/>
    </source>
</evidence>
<proteinExistence type="inferred from homology"/>
<keyword evidence="9" id="KW-0472">Membrane</keyword>
<name>A0ABQ3H5X8_9NEIS</name>
<dbReference type="EMBL" id="BMYP01000005">
    <property type="protein sequence ID" value="GHD72277.1"/>
    <property type="molecule type" value="Genomic_DNA"/>
</dbReference>
<dbReference type="InterPro" id="IPR037682">
    <property type="entry name" value="TonB_C"/>
</dbReference>